<gene>
    <name evidence="3" type="ORF">SY85_24145</name>
</gene>
<dbReference type="STRING" id="1492898.SY85_24145"/>
<proteinExistence type="predicted"/>
<dbReference type="InterPro" id="IPR035986">
    <property type="entry name" value="PKD_dom_sf"/>
</dbReference>
<dbReference type="Proteomes" id="UP000077177">
    <property type="component" value="Chromosome"/>
</dbReference>
<dbReference type="InterPro" id="IPR022409">
    <property type="entry name" value="PKD/Chitinase_dom"/>
</dbReference>
<name>A0A172U1K2_9BACT</name>
<dbReference type="NCBIfam" id="TIGR04131">
    <property type="entry name" value="Bac_Flav_CTERM"/>
    <property type="match status" value="1"/>
</dbReference>
<sequence length="872" mass="93759">MKSIGTLLTILLCITMPYLCKADHITGGEMYYTYEGFFNGMHTYNVTLKFYMRCNSGRSFNNPTVVSIFDKASNSRVRDMNVTLTKQETIQISNPDPCITNPPLVCYEVGYYNFSLSLPSSISGYVLASQVNFRIAGINNLQPGYSQIGATYTAEIPGTGLVDNGPTNNSARFIGSDLVVVCANNNFAYSFAAEDKDGDRLRYSFCNAYRSGITAGGNSPSPTVNPPFQEVPYGGGFAGTNPLGTPTVNPNTGLISGIAPSEGAYVVTVCVEEIRNGRVIAVQRKDVQINIAPCQVAGAILDPEYQLCRDTKSISIVNRSTSSLIHTQDWFIENSTGQQIFASRAMALNHTFQDTGLYTIKLIINLNETCSDSTSALIRVYPGFKPDFTFSGICLNKPTVFRDASTAVYGSVNAWDWDFGDFANPNDIASSTNNPSYTYPSIGERVAQLIVGNSNGCVDTITKLVGIMDKPPINVSFDDTLICIKDNVQLQAEGTGTFSWAPAVTLTNANTSNPIASPKQNTLFIVTLNDNGCINQDTVLVRVTDKVALQVMGDSTVCQGDVIQLRCISDAFTYSWSPAATLNDASLASPSAVTFNTTTYSLTASIGSCSSTGQVTITPIPYPTISAGPDDRICYGTTTQLAAQTNGNSIKWSPAETLSNSNILNPIANPLSPTAYIAMATDNKGCPKPSYDTVLVDVIPDIAATAGRDTAVIIGQPLQLNASPGAVYIWSPGLGLSSTSISNPVATYEAPSDGIRYRLLIFNEEGCVDSAFITIKVFTTKPSVFVPTAFTPNGDSKNDLLRPIAVGIKSIEAFYVYNRWGQLVFSTTENGKGWDGKINGKLQPSSSYVWMVKATDYTGKSFIEKGTTTLIQ</sequence>
<dbReference type="SUPFAM" id="SSF49299">
    <property type="entry name" value="PKD domain"/>
    <property type="match status" value="1"/>
</dbReference>
<dbReference type="PATRIC" id="fig|1492898.3.peg.5247"/>
<keyword evidence="4" id="KW-1185">Reference proteome</keyword>
<dbReference type="EMBL" id="CP011390">
    <property type="protein sequence ID" value="ANE53102.1"/>
    <property type="molecule type" value="Genomic_DNA"/>
</dbReference>
<feature type="signal peptide" evidence="1">
    <location>
        <begin position="1"/>
        <end position="21"/>
    </location>
</feature>
<dbReference type="InterPro" id="IPR000601">
    <property type="entry name" value="PKD_dom"/>
</dbReference>
<protein>
    <recommendedName>
        <fullName evidence="2">PKD domain-containing protein</fullName>
    </recommendedName>
</protein>
<dbReference type="Gene3D" id="2.60.40.10">
    <property type="entry name" value="Immunoglobulins"/>
    <property type="match status" value="1"/>
</dbReference>
<reference evidence="3 4" key="2">
    <citation type="journal article" date="2016" name="Int. J. Syst. Evol. Microbiol.">
        <title>Flavisolibacter tropicus sp. nov., isolated from tropical soil.</title>
        <authorList>
            <person name="Lee J.J."/>
            <person name="Kang M.S."/>
            <person name="Kim G.S."/>
            <person name="Lee C.S."/>
            <person name="Lim S."/>
            <person name="Lee J."/>
            <person name="Roh S.H."/>
            <person name="Kang H."/>
            <person name="Ha J.M."/>
            <person name="Bae S."/>
            <person name="Jung H.Y."/>
            <person name="Kim M.K."/>
        </authorList>
    </citation>
    <scope>NUCLEOTIDE SEQUENCE [LARGE SCALE GENOMIC DNA]</scope>
    <source>
        <strain evidence="3 4">LCS9</strain>
    </source>
</reference>
<dbReference type="Pfam" id="PF13585">
    <property type="entry name" value="CHU_C"/>
    <property type="match status" value="1"/>
</dbReference>
<reference evidence="4" key="1">
    <citation type="submission" date="2015-01" db="EMBL/GenBank/DDBJ databases">
        <title>Flavisolibacter sp./LCS9/ whole genome sequencing.</title>
        <authorList>
            <person name="Kim M.K."/>
            <person name="Srinivasan S."/>
            <person name="Lee J.-J."/>
        </authorList>
    </citation>
    <scope>NUCLEOTIDE SEQUENCE [LARGE SCALE GENOMIC DNA]</scope>
    <source>
        <strain evidence="4">LCS9</strain>
    </source>
</reference>
<keyword evidence="1" id="KW-0732">Signal</keyword>
<feature type="domain" description="PKD" evidence="2">
    <location>
        <begin position="414"/>
        <end position="467"/>
    </location>
</feature>
<dbReference type="CDD" id="cd00146">
    <property type="entry name" value="PKD"/>
    <property type="match status" value="1"/>
</dbReference>
<evidence type="ECO:0000259" key="2">
    <source>
        <dbReference type="PROSITE" id="PS50093"/>
    </source>
</evidence>
<dbReference type="InterPro" id="IPR013783">
    <property type="entry name" value="Ig-like_fold"/>
</dbReference>
<dbReference type="PROSITE" id="PS50093">
    <property type="entry name" value="PKD"/>
    <property type="match status" value="1"/>
</dbReference>
<dbReference type="SMART" id="SM00089">
    <property type="entry name" value="PKD"/>
    <property type="match status" value="2"/>
</dbReference>
<dbReference type="AlphaFoldDB" id="A0A172U1K2"/>
<organism evidence="3 4">
    <name type="scientific">Flavisolibacter tropicus</name>
    <dbReference type="NCBI Taxonomy" id="1492898"/>
    <lineage>
        <taxon>Bacteria</taxon>
        <taxon>Pseudomonadati</taxon>
        <taxon>Bacteroidota</taxon>
        <taxon>Chitinophagia</taxon>
        <taxon>Chitinophagales</taxon>
        <taxon>Chitinophagaceae</taxon>
        <taxon>Flavisolibacter</taxon>
    </lineage>
</organism>
<evidence type="ECO:0000256" key="1">
    <source>
        <dbReference type="SAM" id="SignalP"/>
    </source>
</evidence>
<evidence type="ECO:0000313" key="3">
    <source>
        <dbReference type="EMBL" id="ANE53102.1"/>
    </source>
</evidence>
<dbReference type="OrthoDB" id="1490014at2"/>
<feature type="chain" id="PRO_5008001557" description="PKD domain-containing protein" evidence="1">
    <location>
        <begin position="22"/>
        <end position="872"/>
    </location>
</feature>
<accession>A0A172U1K2</accession>
<evidence type="ECO:0000313" key="4">
    <source>
        <dbReference type="Proteomes" id="UP000077177"/>
    </source>
</evidence>
<dbReference type="RefSeq" id="WP_066408756.1">
    <property type="nucleotide sequence ID" value="NZ_CP011390.1"/>
</dbReference>
<dbReference type="KEGG" id="fla:SY85_24145"/>
<dbReference type="InterPro" id="IPR026341">
    <property type="entry name" value="T9SS_type_B"/>
</dbReference>